<dbReference type="PANTHER" id="PTHR30213:SF1">
    <property type="entry name" value="INNER MEMBRANE PROTEIN YHJD"/>
    <property type="match status" value="1"/>
</dbReference>
<keyword evidence="4 6" id="KW-1133">Transmembrane helix</keyword>
<dbReference type="InterPro" id="IPR017039">
    <property type="entry name" value="Virul_fac_BrkB"/>
</dbReference>
<dbReference type="RefSeq" id="WP_179716684.1">
    <property type="nucleotide sequence ID" value="NZ_JACBZT010000001.1"/>
</dbReference>
<feature type="transmembrane region" description="Helical" evidence="6">
    <location>
        <begin position="138"/>
        <end position="159"/>
    </location>
</feature>
<feature type="transmembrane region" description="Helical" evidence="6">
    <location>
        <begin position="171"/>
        <end position="190"/>
    </location>
</feature>
<keyword evidence="8" id="KW-1185">Reference proteome</keyword>
<feature type="transmembrane region" description="Helical" evidence="6">
    <location>
        <begin position="40"/>
        <end position="62"/>
    </location>
</feature>
<keyword evidence="5 6" id="KW-0472">Membrane</keyword>
<dbReference type="EMBL" id="JACBZT010000001">
    <property type="protein sequence ID" value="NYJ05925.1"/>
    <property type="molecule type" value="Genomic_DNA"/>
</dbReference>
<sequence length="285" mass="30737">MAALHQRGERLVAAARERYTGSQAESVVGRLKDLNVITETTVFGSAFLLSALPLMVLLSSFANRRIEEDLASHLGLNEQATRVVGQLFHVSAQRSVLAVAVAIVLTLAGTLGVASSVQKFYERILGGRRRHRTDLLRLLLWIAALCVWLALDAVLARVAHGIPGGVVLEGIAVLAVTTAFFWWSMHLLLGGARPWPSLVRPALVTAVLWLVLEGGSALYFSTAITNDNRIYGAVGVVFSLMTWFVLVAVVVVLGALLGEVWQERAVARRPQPDSGTQPSTNAASR</sequence>
<keyword evidence="2" id="KW-1003">Cell membrane</keyword>
<dbReference type="GO" id="GO:0005886">
    <property type="term" value="C:plasma membrane"/>
    <property type="evidence" value="ECO:0007669"/>
    <property type="project" value="UniProtKB-SubCell"/>
</dbReference>
<comment type="subcellular location">
    <subcellularLocation>
        <location evidence="1">Cell membrane</location>
        <topology evidence="1">Multi-pass membrane protein</topology>
    </subcellularLocation>
</comment>
<feature type="transmembrane region" description="Helical" evidence="6">
    <location>
        <begin position="96"/>
        <end position="117"/>
    </location>
</feature>
<gene>
    <name evidence="7" type="ORF">GGQ55_002203</name>
</gene>
<keyword evidence="3 6" id="KW-0812">Transmembrane</keyword>
<protein>
    <submittedName>
        <fullName evidence="7">Membrane protein</fullName>
    </submittedName>
</protein>
<evidence type="ECO:0000313" key="8">
    <source>
        <dbReference type="Proteomes" id="UP000541969"/>
    </source>
</evidence>
<proteinExistence type="predicted"/>
<evidence type="ECO:0000313" key="7">
    <source>
        <dbReference type="EMBL" id="NYJ05925.1"/>
    </source>
</evidence>
<name>A0A853CD30_9ACTN</name>
<evidence type="ECO:0000256" key="2">
    <source>
        <dbReference type="ARBA" id="ARBA00022475"/>
    </source>
</evidence>
<evidence type="ECO:0000256" key="4">
    <source>
        <dbReference type="ARBA" id="ARBA00022989"/>
    </source>
</evidence>
<dbReference type="AlphaFoldDB" id="A0A853CD30"/>
<dbReference type="Proteomes" id="UP000541969">
    <property type="component" value="Unassembled WGS sequence"/>
</dbReference>
<dbReference type="PANTHER" id="PTHR30213">
    <property type="entry name" value="INNER MEMBRANE PROTEIN YHJD"/>
    <property type="match status" value="1"/>
</dbReference>
<evidence type="ECO:0000256" key="1">
    <source>
        <dbReference type="ARBA" id="ARBA00004651"/>
    </source>
</evidence>
<evidence type="ECO:0000256" key="3">
    <source>
        <dbReference type="ARBA" id="ARBA00022692"/>
    </source>
</evidence>
<accession>A0A853CD30</accession>
<evidence type="ECO:0000256" key="5">
    <source>
        <dbReference type="ARBA" id="ARBA00023136"/>
    </source>
</evidence>
<comment type="caution">
    <text evidence="7">The sequence shown here is derived from an EMBL/GenBank/DDBJ whole genome shotgun (WGS) entry which is preliminary data.</text>
</comment>
<feature type="transmembrane region" description="Helical" evidence="6">
    <location>
        <begin position="202"/>
        <end position="224"/>
    </location>
</feature>
<organism evidence="7 8">
    <name type="scientific">Petropleomorpha daqingensis</name>
    <dbReference type="NCBI Taxonomy" id="2026353"/>
    <lineage>
        <taxon>Bacteria</taxon>
        <taxon>Bacillati</taxon>
        <taxon>Actinomycetota</taxon>
        <taxon>Actinomycetes</taxon>
        <taxon>Geodermatophilales</taxon>
        <taxon>Geodermatophilaceae</taxon>
        <taxon>Petropleomorpha</taxon>
    </lineage>
</organism>
<feature type="transmembrane region" description="Helical" evidence="6">
    <location>
        <begin position="230"/>
        <end position="258"/>
    </location>
</feature>
<dbReference type="Pfam" id="PF03631">
    <property type="entry name" value="Virul_fac_BrkB"/>
    <property type="match status" value="1"/>
</dbReference>
<evidence type="ECO:0000256" key="6">
    <source>
        <dbReference type="SAM" id="Phobius"/>
    </source>
</evidence>
<reference evidence="7 8" key="1">
    <citation type="submission" date="2020-07" db="EMBL/GenBank/DDBJ databases">
        <title>Sequencing the genomes of 1000 actinobacteria strains.</title>
        <authorList>
            <person name="Klenk H.-P."/>
        </authorList>
    </citation>
    <scope>NUCLEOTIDE SEQUENCE [LARGE SCALE GENOMIC DNA]</scope>
    <source>
        <strain evidence="7 8">DSM 104001</strain>
    </source>
</reference>